<dbReference type="GO" id="GO:0008168">
    <property type="term" value="F:methyltransferase activity"/>
    <property type="evidence" value="ECO:0007669"/>
    <property type="project" value="UniProtKB-KW"/>
</dbReference>
<keyword evidence="2" id="KW-0489">Methyltransferase</keyword>
<dbReference type="GO" id="GO:0032259">
    <property type="term" value="P:methylation"/>
    <property type="evidence" value="ECO:0007669"/>
    <property type="project" value="UniProtKB-KW"/>
</dbReference>
<dbReference type="EMBL" id="JBHUHZ010000001">
    <property type="protein sequence ID" value="MFD2161017.1"/>
    <property type="molecule type" value="Genomic_DNA"/>
</dbReference>
<dbReference type="Proteomes" id="UP001597387">
    <property type="component" value="Unassembled WGS sequence"/>
</dbReference>
<dbReference type="RefSeq" id="WP_255905352.1">
    <property type="nucleotide sequence ID" value="NZ_JAFMZO010000005.1"/>
</dbReference>
<reference evidence="3" key="1">
    <citation type="journal article" date="2019" name="Int. J. Syst. Evol. Microbiol.">
        <title>The Global Catalogue of Microorganisms (GCM) 10K type strain sequencing project: providing services to taxonomists for standard genome sequencing and annotation.</title>
        <authorList>
            <consortium name="The Broad Institute Genomics Platform"/>
            <consortium name="The Broad Institute Genome Sequencing Center for Infectious Disease"/>
            <person name="Wu L."/>
            <person name="Ma J."/>
        </authorList>
    </citation>
    <scope>NUCLEOTIDE SEQUENCE [LARGE SCALE GENOMIC DNA]</scope>
    <source>
        <strain evidence="3">KCTC 42217</strain>
    </source>
</reference>
<dbReference type="InterPro" id="IPR029063">
    <property type="entry name" value="SAM-dependent_MTases_sf"/>
</dbReference>
<protein>
    <submittedName>
        <fullName evidence="2">FkbM family methyltransferase</fullName>
    </submittedName>
</protein>
<proteinExistence type="predicted"/>
<name>A0ABW4ZHM6_9SPHI</name>
<accession>A0ABW4ZHM6</accession>
<dbReference type="SUPFAM" id="SSF53335">
    <property type="entry name" value="S-adenosyl-L-methionine-dependent methyltransferases"/>
    <property type="match status" value="1"/>
</dbReference>
<dbReference type="Pfam" id="PF05050">
    <property type="entry name" value="Methyltransf_21"/>
    <property type="match status" value="1"/>
</dbReference>
<dbReference type="InterPro" id="IPR006342">
    <property type="entry name" value="FkbM_mtfrase"/>
</dbReference>
<keyword evidence="2" id="KW-0808">Transferase</keyword>
<keyword evidence="3" id="KW-1185">Reference proteome</keyword>
<dbReference type="Gene3D" id="3.40.50.150">
    <property type="entry name" value="Vaccinia Virus protein VP39"/>
    <property type="match status" value="2"/>
</dbReference>
<organism evidence="2 3">
    <name type="scientific">Paradesertivirga mongoliensis</name>
    <dbReference type="NCBI Taxonomy" id="2100740"/>
    <lineage>
        <taxon>Bacteria</taxon>
        <taxon>Pseudomonadati</taxon>
        <taxon>Bacteroidota</taxon>
        <taxon>Sphingobacteriia</taxon>
        <taxon>Sphingobacteriales</taxon>
        <taxon>Sphingobacteriaceae</taxon>
        <taxon>Paradesertivirga</taxon>
    </lineage>
</organism>
<evidence type="ECO:0000313" key="2">
    <source>
        <dbReference type="EMBL" id="MFD2161017.1"/>
    </source>
</evidence>
<evidence type="ECO:0000313" key="3">
    <source>
        <dbReference type="Proteomes" id="UP001597387"/>
    </source>
</evidence>
<evidence type="ECO:0000259" key="1">
    <source>
        <dbReference type="Pfam" id="PF05050"/>
    </source>
</evidence>
<gene>
    <name evidence="2" type="ORF">ACFSJU_01335</name>
</gene>
<sequence length="270" mass="31374">MIINLLRKIKFRWTQYRHWDSRIRDVMSCPDNDNIQRVAQAGKIIDNHQIMHNGQKIILGSYYGSGITDMLKRNKGVHEPQEEFVFSKVINSLTDSPVMIELGSYWAFYSMWLLQQRPAARVYLFEPDEHNLNYGIENFKLNHLTGDFNRAYISDMVDIASIPNTLNLPYIFEDKNLDFVDILHSDIQGNELSLLKGAKDLLREERIGYLFISTHDNEIHNACINFINQFNYNILCEADLNRTFSYDGLIVAKLAKYAGVENIEISKKLS</sequence>
<feature type="domain" description="Methyltransferase FkbM" evidence="1">
    <location>
        <begin position="154"/>
        <end position="232"/>
    </location>
</feature>
<comment type="caution">
    <text evidence="2">The sequence shown here is derived from an EMBL/GenBank/DDBJ whole genome shotgun (WGS) entry which is preliminary data.</text>
</comment>